<dbReference type="Gramene" id="CDP15125">
    <property type="protein sequence ID" value="CDP15125"/>
    <property type="gene ID" value="GSCOC_T00042705001"/>
</dbReference>
<accession>A0A068V2V6</accession>
<protein>
    <submittedName>
        <fullName evidence="1">Uncharacterized protein</fullName>
    </submittedName>
</protein>
<keyword evidence="2" id="KW-1185">Reference proteome</keyword>
<dbReference type="AlphaFoldDB" id="A0A068V2V6"/>
<reference evidence="2" key="1">
    <citation type="journal article" date="2014" name="Science">
        <title>The coffee genome provides insight into the convergent evolution of caffeine biosynthesis.</title>
        <authorList>
            <person name="Denoeud F."/>
            <person name="Carretero-Paulet L."/>
            <person name="Dereeper A."/>
            <person name="Droc G."/>
            <person name="Guyot R."/>
            <person name="Pietrella M."/>
            <person name="Zheng C."/>
            <person name="Alberti A."/>
            <person name="Anthony F."/>
            <person name="Aprea G."/>
            <person name="Aury J.M."/>
            <person name="Bento P."/>
            <person name="Bernard M."/>
            <person name="Bocs S."/>
            <person name="Campa C."/>
            <person name="Cenci A."/>
            <person name="Combes M.C."/>
            <person name="Crouzillat D."/>
            <person name="Da Silva C."/>
            <person name="Daddiego L."/>
            <person name="De Bellis F."/>
            <person name="Dussert S."/>
            <person name="Garsmeur O."/>
            <person name="Gayraud T."/>
            <person name="Guignon V."/>
            <person name="Jahn K."/>
            <person name="Jamilloux V."/>
            <person name="Joet T."/>
            <person name="Labadie K."/>
            <person name="Lan T."/>
            <person name="Leclercq J."/>
            <person name="Lepelley M."/>
            <person name="Leroy T."/>
            <person name="Li L.T."/>
            <person name="Librado P."/>
            <person name="Lopez L."/>
            <person name="Munoz A."/>
            <person name="Noel B."/>
            <person name="Pallavicini A."/>
            <person name="Perrotta G."/>
            <person name="Poncet V."/>
            <person name="Pot D."/>
            <person name="Priyono X."/>
            <person name="Rigoreau M."/>
            <person name="Rouard M."/>
            <person name="Rozas J."/>
            <person name="Tranchant-Dubreuil C."/>
            <person name="VanBuren R."/>
            <person name="Zhang Q."/>
            <person name="Andrade A.C."/>
            <person name="Argout X."/>
            <person name="Bertrand B."/>
            <person name="de Kochko A."/>
            <person name="Graziosi G."/>
            <person name="Henry R.J."/>
            <person name="Jayarama X."/>
            <person name="Ming R."/>
            <person name="Nagai C."/>
            <person name="Rounsley S."/>
            <person name="Sankoff D."/>
            <person name="Giuliano G."/>
            <person name="Albert V.A."/>
            <person name="Wincker P."/>
            <person name="Lashermes P."/>
        </authorList>
    </citation>
    <scope>NUCLEOTIDE SEQUENCE [LARGE SCALE GENOMIC DNA]</scope>
    <source>
        <strain evidence="2">cv. DH200-94</strain>
    </source>
</reference>
<name>A0A068V2V6_COFCA</name>
<dbReference type="Proteomes" id="UP000295252">
    <property type="component" value="Chromosome V"/>
</dbReference>
<evidence type="ECO:0000313" key="2">
    <source>
        <dbReference type="Proteomes" id="UP000295252"/>
    </source>
</evidence>
<gene>
    <name evidence="1" type="ORF">GSCOC_T00042705001</name>
</gene>
<dbReference type="InParanoid" id="A0A068V2V6"/>
<sequence>MVVMVMVMRRCWRWCWWWGFGFEEIHWFFPGYIGTGDMEF</sequence>
<evidence type="ECO:0000313" key="1">
    <source>
        <dbReference type="EMBL" id="CDP15125.1"/>
    </source>
</evidence>
<proteinExistence type="predicted"/>
<organism evidence="1 2">
    <name type="scientific">Coffea canephora</name>
    <name type="common">Robusta coffee</name>
    <dbReference type="NCBI Taxonomy" id="49390"/>
    <lineage>
        <taxon>Eukaryota</taxon>
        <taxon>Viridiplantae</taxon>
        <taxon>Streptophyta</taxon>
        <taxon>Embryophyta</taxon>
        <taxon>Tracheophyta</taxon>
        <taxon>Spermatophyta</taxon>
        <taxon>Magnoliopsida</taxon>
        <taxon>eudicotyledons</taxon>
        <taxon>Gunneridae</taxon>
        <taxon>Pentapetalae</taxon>
        <taxon>asterids</taxon>
        <taxon>lamiids</taxon>
        <taxon>Gentianales</taxon>
        <taxon>Rubiaceae</taxon>
        <taxon>Ixoroideae</taxon>
        <taxon>Gardenieae complex</taxon>
        <taxon>Bertiereae - Coffeeae clade</taxon>
        <taxon>Coffeeae</taxon>
        <taxon>Coffea</taxon>
    </lineage>
</organism>
<dbReference type="EMBL" id="HG739179">
    <property type="protein sequence ID" value="CDP15125.1"/>
    <property type="molecule type" value="Genomic_DNA"/>
</dbReference>